<dbReference type="SUPFAM" id="SSF46565">
    <property type="entry name" value="Chaperone J-domain"/>
    <property type="match status" value="1"/>
</dbReference>
<evidence type="ECO:0000256" key="1">
    <source>
        <dbReference type="PROSITE-ProRule" id="PRU00339"/>
    </source>
</evidence>
<dbReference type="InterPro" id="IPR019734">
    <property type="entry name" value="TPR_rpt"/>
</dbReference>
<dbReference type="AlphaFoldDB" id="A0A090M3C8"/>
<dbReference type="PROSITE" id="PS50005">
    <property type="entry name" value="TPR"/>
    <property type="match status" value="1"/>
</dbReference>
<keyword evidence="1" id="KW-0802">TPR repeat</keyword>
<dbReference type="PANTHER" id="PTHR44200:SF1">
    <property type="entry name" value="DNAJ HOMOLOG SUBFAMILY C MEMBER 7"/>
    <property type="match status" value="1"/>
</dbReference>
<dbReference type="PANTHER" id="PTHR44200">
    <property type="entry name" value="DNAJ HOMOLOG SUBFAMILY C MEMBER 7"/>
    <property type="match status" value="1"/>
</dbReference>
<dbReference type="InterPro" id="IPR036869">
    <property type="entry name" value="J_dom_sf"/>
</dbReference>
<feature type="domain" description="J" evidence="2">
    <location>
        <begin position="16"/>
        <end position="92"/>
    </location>
</feature>
<dbReference type="Pfam" id="PF00226">
    <property type="entry name" value="DnaJ"/>
    <property type="match status" value="1"/>
</dbReference>
<dbReference type="KEGG" id="ota:OT_ostta07g02230"/>
<dbReference type="InterPro" id="IPR011990">
    <property type="entry name" value="TPR-like_helical_dom_sf"/>
</dbReference>
<feature type="repeat" description="TPR" evidence="1">
    <location>
        <begin position="224"/>
        <end position="257"/>
    </location>
</feature>
<proteinExistence type="predicted"/>
<reference evidence="4" key="1">
    <citation type="journal article" date="2006" name="Proc. Natl. Acad. Sci. U.S.A.">
        <title>Genome analysis of the smallest free-living eukaryote Ostreococcus tauri unveils many unique features.</title>
        <authorList>
            <person name="Derelle E."/>
            <person name="Ferraz C."/>
            <person name="Rombauts S."/>
            <person name="Rouze P."/>
            <person name="Worden A.Z."/>
            <person name="Robbens S."/>
            <person name="Partensky F."/>
            <person name="Degroeve S."/>
            <person name="Echeynie S."/>
            <person name="Cooke R."/>
            <person name="Saeys Y."/>
            <person name="Wuyts J."/>
            <person name="Jabbari K."/>
            <person name="Bowler C."/>
            <person name="Panaud O."/>
            <person name="Piegu B."/>
            <person name="Ball S.G."/>
            <person name="Ral J.-P."/>
            <person name="Bouget F.-Y."/>
            <person name="Piganeau G."/>
            <person name="De Baets B."/>
            <person name="Picard A."/>
            <person name="Delseny M."/>
            <person name="Demaille J."/>
            <person name="Van de Peer Y."/>
            <person name="Moreau H."/>
        </authorList>
    </citation>
    <scope>NUCLEOTIDE SEQUENCE [LARGE SCALE GENOMIC DNA]</scope>
    <source>
        <strain evidence="4">OTTH 0595 / CCAP 157/2 / RCC745</strain>
    </source>
</reference>
<dbReference type="PROSITE" id="PS50076">
    <property type="entry name" value="DNAJ_2"/>
    <property type="match status" value="1"/>
</dbReference>
<dbReference type="GeneID" id="9837165"/>
<protein>
    <submittedName>
        <fullName evidence="3">Tetratricopeptide repeat</fullName>
    </submittedName>
</protein>
<evidence type="ECO:0000259" key="2">
    <source>
        <dbReference type="PROSITE" id="PS50076"/>
    </source>
</evidence>
<evidence type="ECO:0000313" key="4">
    <source>
        <dbReference type="Proteomes" id="UP000009170"/>
    </source>
</evidence>
<dbReference type="OrthoDB" id="550424at2759"/>
<dbReference type="Proteomes" id="UP000009170">
    <property type="component" value="Unassembled WGS sequence"/>
</dbReference>
<sequence length="366" mass="40282">MATTNDDDDGTMTRARALRELGLGDEDAGVVDEKMIRARYRALCLEWHPDKRPANEAVAATKKFTSVTCAYHALTRVNFDEKRWRATYAIPPLQSLEDVLARALGGGCPFEIEAMLRRRGEYRPNERFGIDVHVPWEAGERPEADFSGVAAYSRTRALGDGRGADEAREMEIAWAAGKMAGGSDDRPWERVGGVGYDGDERVKKSLGWRRPLIPERAGRPDASAEELNDEGMDFYVKKRYDEALSCYCAAIEKEPGKVAYQGNVAAAALLYASELRDGSPEKIEALQLTVSACEAAIALDDGYTRGYVRMGKALLALGDATEDAKPLRRAKEMLTKALELDASSVSAKKTLKDVQISLQLYDSDSD</sequence>
<dbReference type="Gene3D" id="1.10.287.110">
    <property type="entry name" value="DnaJ domain"/>
    <property type="match status" value="1"/>
</dbReference>
<dbReference type="SUPFAM" id="SSF48452">
    <property type="entry name" value="TPR-like"/>
    <property type="match status" value="1"/>
</dbReference>
<dbReference type="InterPro" id="IPR052758">
    <property type="entry name" value="SRC_co-chaperone"/>
</dbReference>
<organism evidence="3 4">
    <name type="scientific">Ostreococcus tauri</name>
    <name type="common">Marine green alga</name>
    <dbReference type="NCBI Taxonomy" id="70448"/>
    <lineage>
        <taxon>Eukaryota</taxon>
        <taxon>Viridiplantae</taxon>
        <taxon>Chlorophyta</taxon>
        <taxon>Mamiellophyceae</taxon>
        <taxon>Mamiellales</taxon>
        <taxon>Bathycoccaceae</taxon>
        <taxon>Ostreococcus</taxon>
    </lineage>
</organism>
<dbReference type="RefSeq" id="XP_003080317.2">
    <property type="nucleotide sequence ID" value="XM_003080269.2"/>
</dbReference>
<dbReference type="Gene3D" id="1.25.40.10">
    <property type="entry name" value="Tetratricopeptide repeat domain"/>
    <property type="match status" value="1"/>
</dbReference>
<dbReference type="CDD" id="cd06257">
    <property type="entry name" value="DnaJ"/>
    <property type="match status" value="1"/>
</dbReference>
<accession>A0A090M3C8</accession>
<comment type="caution">
    <text evidence="3">The sequence shown here is derived from an EMBL/GenBank/DDBJ whole genome shotgun (WGS) entry which is preliminary data.</text>
</comment>
<dbReference type="InterPro" id="IPR001623">
    <property type="entry name" value="DnaJ_domain"/>
</dbReference>
<dbReference type="STRING" id="70448.A0A090M3C8"/>
<dbReference type="EMBL" id="CAID01000007">
    <property type="protein sequence ID" value="CEF98701.1"/>
    <property type="molecule type" value="Genomic_DNA"/>
</dbReference>
<dbReference type="SMART" id="SM00028">
    <property type="entry name" value="TPR"/>
    <property type="match status" value="2"/>
</dbReference>
<evidence type="ECO:0000313" key="3">
    <source>
        <dbReference type="EMBL" id="CEF98701.1"/>
    </source>
</evidence>
<name>A0A090M3C8_OSTTA</name>
<dbReference type="SMART" id="SM00271">
    <property type="entry name" value="DnaJ"/>
    <property type="match status" value="1"/>
</dbReference>
<gene>
    <name evidence="3" type="ORF">OT_ostta07g02230</name>
</gene>
<dbReference type="InParanoid" id="A0A090M3C8"/>
<reference evidence="3 4" key="2">
    <citation type="journal article" date="2014" name="BMC Genomics">
        <title>An improved genome of the model marine alga Ostreococcus tauri unfolds by assessing Illumina de novo assemblies.</title>
        <authorList>
            <person name="Blanc-Mathieu R."/>
            <person name="Verhelst B."/>
            <person name="Derelle E."/>
            <person name="Rombauts S."/>
            <person name="Bouget F.Y."/>
            <person name="Carre I."/>
            <person name="Chateau A."/>
            <person name="Eyre-Walker A."/>
            <person name="Grimsley N."/>
            <person name="Moreau H."/>
            <person name="Piegu B."/>
            <person name="Rivals E."/>
            <person name="Schackwitz W."/>
            <person name="Van de Peer Y."/>
            <person name="Piganeau G."/>
        </authorList>
    </citation>
    <scope>NUCLEOTIDE SEQUENCE [LARGE SCALE GENOMIC DNA]</scope>
    <source>
        <strain evidence="4">OTTH 0595 / CCAP 157/2 / RCC745</strain>
    </source>
</reference>
<keyword evidence="4" id="KW-1185">Reference proteome</keyword>